<dbReference type="AlphaFoldDB" id="A0A0D5YPP1"/>
<dbReference type="Gene3D" id="1.50.10.20">
    <property type="match status" value="1"/>
</dbReference>
<dbReference type="OrthoDB" id="370326at2"/>
<proteinExistence type="predicted"/>
<accession>A0A0D5YPP1</accession>
<dbReference type="RefSeq" id="WP_045801062.1">
    <property type="nucleotide sequence ID" value="NZ_CP011071.1"/>
</dbReference>
<evidence type="ECO:0000313" key="1">
    <source>
        <dbReference type="EMBL" id="AKA34280.1"/>
    </source>
</evidence>
<dbReference type="HOGENOM" id="CLU_077613_0_0_10"/>
<keyword evidence="2" id="KW-1185">Reference proteome</keyword>
<name>A0A0D5YPP1_9FLAO</name>
<evidence type="ECO:0000313" key="2">
    <source>
        <dbReference type="Proteomes" id="UP000032726"/>
    </source>
</evidence>
<reference evidence="1 2" key="1">
    <citation type="submission" date="2015-03" db="EMBL/GenBank/DDBJ databases">
        <title>Complete genome sequence of Muricauda lutaonensis CC-HSB-11T, isolated from a coastal hot spring.</title>
        <authorList>
            <person name="Kim K.M."/>
        </authorList>
    </citation>
    <scope>NUCLEOTIDE SEQUENCE [LARGE SCALE GENOMIC DNA]</scope>
    <source>
        <strain evidence="1 2">CC-HSB-11</strain>
    </source>
</reference>
<dbReference type="SUPFAM" id="SSF48239">
    <property type="entry name" value="Terpenoid cyclases/Protein prenyltransferases"/>
    <property type="match status" value="1"/>
</dbReference>
<gene>
    <name evidence="1" type="ORF">VC82_608</name>
</gene>
<dbReference type="KEGG" id="mlt:VC82_608"/>
<sequence length="318" mass="36879">MKNNEIIQWLLKGDVSIQYQIHHDLLLTERNDLQNKIVKEGWGAKYLSKRNPNGHWGREFYYPKWTSTHYTLLDLRNLCIAPNNSLIKTSITMILQTCKTQDGGILLLKAKKSDVCVNGMVLNYAAYFRANEDDLKSIVDALLREHMPDGGFNCRSNRSGAVHSSLHSTLSVLEGLTEYVKNGYSYRAGEVKDVIDASKEFVLMHRLFLSDRTGNIIDKRFLKLSYPRRWRYDILSALDYFQYAGSEWDERMQPAIDELLNKRNKDGTWNVQAKHPGQTHFDMEKAGRPSRWNTLRAFRVLRHFKIETKETISKICSA</sequence>
<dbReference type="EMBL" id="CP011071">
    <property type="protein sequence ID" value="AKA34280.1"/>
    <property type="molecule type" value="Genomic_DNA"/>
</dbReference>
<dbReference type="PATRIC" id="fig|516051.4.peg.634"/>
<protein>
    <submittedName>
        <fullName evidence="1">Uncharacterized protein</fullName>
    </submittedName>
</protein>
<dbReference type="STRING" id="516051.VC82_608"/>
<dbReference type="InterPro" id="IPR008930">
    <property type="entry name" value="Terpenoid_cyclase/PrenylTrfase"/>
</dbReference>
<organism evidence="1 2">
    <name type="scientific">Flagellimonas lutaonensis</name>
    <dbReference type="NCBI Taxonomy" id="516051"/>
    <lineage>
        <taxon>Bacteria</taxon>
        <taxon>Pseudomonadati</taxon>
        <taxon>Bacteroidota</taxon>
        <taxon>Flavobacteriia</taxon>
        <taxon>Flavobacteriales</taxon>
        <taxon>Flavobacteriaceae</taxon>
        <taxon>Flagellimonas</taxon>
    </lineage>
</organism>
<dbReference type="Proteomes" id="UP000032726">
    <property type="component" value="Chromosome"/>
</dbReference>